<name>A0A176VUX2_MARPO</name>
<organism evidence="2 3">
    <name type="scientific">Marchantia polymorpha subsp. ruderalis</name>
    <dbReference type="NCBI Taxonomy" id="1480154"/>
    <lineage>
        <taxon>Eukaryota</taxon>
        <taxon>Viridiplantae</taxon>
        <taxon>Streptophyta</taxon>
        <taxon>Embryophyta</taxon>
        <taxon>Marchantiophyta</taxon>
        <taxon>Marchantiopsida</taxon>
        <taxon>Marchantiidae</taxon>
        <taxon>Marchantiales</taxon>
        <taxon>Marchantiaceae</taxon>
        <taxon>Marchantia</taxon>
    </lineage>
</organism>
<dbReference type="AlphaFoldDB" id="A0A176VUX2"/>
<accession>A0A176VUX2</accession>
<comment type="caution">
    <text evidence="2">The sequence shown here is derived from an EMBL/GenBank/DDBJ whole genome shotgun (WGS) entry which is preliminary data.</text>
</comment>
<evidence type="ECO:0000256" key="1">
    <source>
        <dbReference type="SAM" id="MobiDB-lite"/>
    </source>
</evidence>
<gene>
    <name evidence="2" type="ORF">AXG93_2415s1370</name>
</gene>
<dbReference type="Proteomes" id="UP000077202">
    <property type="component" value="Unassembled WGS sequence"/>
</dbReference>
<feature type="compositionally biased region" description="Basic and acidic residues" evidence="1">
    <location>
        <begin position="19"/>
        <end position="34"/>
    </location>
</feature>
<feature type="region of interest" description="Disordered" evidence="1">
    <location>
        <begin position="1"/>
        <end position="38"/>
    </location>
</feature>
<sequence>MAVNGAAVGHDGGGAENLLEDRRSSTELGRHWREEGEDDEARSVLNFVFVVSSPVHTGLVIGAWTRMHANSGASLA</sequence>
<keyword evidence="3" id="KW-1185">Reference proteome</keyword>
<evidence type="ECO:0000313" key="2">
    <source>
        <dbReference type="EMBL" id="OAE24557.1"/>
    </source>
</evidence>
<proteinExistence type="predicted"/>
<dbReference type="EMBL" id="LVLJ01002571">
    <property type="protein sequence ID" value="OAE24557.1"/>
    <property type="molecule type" value="Genomic_DNA"/>
</dbReference>
<evidence type="ECO:0000313" key="3">
    <source>
        <dbReference type="Proteomes" id="UP000077202"/>
    </source>
</evidence>
<reference evidence="2" key="1">
    <citation type="submission" date="2016-03" db="EMBL/GenBank/DDBJ databases">
        <title>Mechanisms controlling the formation of the plant cell surface in tip-growing cells are functionally conserved among land plants.</title>
        <authorList>
            <person name="Honkanen S."/>
            <person name="Jones V.A."/>
            <person name="Morieri G."/>
            <person name="Champion C."/>
            <person name="Hetherington A.J."/>
            <person name="Kelly S."/>
            <person name="Saint-Marcoux D."/>
            <person name="Proust H."/>
            <person name="Prescott H."/>
            <person name="Dolan L."/>
        </authorList>
    </citation>
    <scope>NUCLEOTIDE SEQUENCE [LARGE SCALE GENOMIC DNA]</scope>
    <source>
        <tissue evidence="2">Whole gametophyte</tissue>
    </source>
</reference>
<protein>
    <submittedName>
        <fullName evidence="2">Uncharacterized protein</fullName>
    </submittedName>
</protein>